<accession>A0A2G9U551</accession>
<dbReference type="SUPFAM" id="SSF57362">
    <property type="entry name" value="BPTI-like"/>
    <property type="match status" value="1"/>
</dbReference>
<organism evidence="2 3">
    <name type="scientific">Teladorsagia circumcincta</name>
    <name type="common">Brown stomach worm</name>
    <name type="synonym">Ostertagia circumcincta</name>
    <dbReference type="NCBI Taxonomy" id="45464"/>
    <lineage>
        <taxon>Eukaryota</taxon>
        <taxon>Metazoa</taxon>
        <taxon>Ecdysozoa</taxon>
        <taxon>Nematoda</taxon>
        <taxon>Chromadorea</taxon>
        <taxon>Rhabditida</taxon>
        <taxon>Rhabditina</taxon>
        <taxon>Rhabditomorpha</taxon>
        <taxon>Strongyloidea</taxon>
        <taxon>Trichostrongylidae</taxon>
        <taxon>Teladorsagia</taxon>
    </lineage>
</organism>
<dbReference type="GO" id="GO:0005576">
    <property type="term" value="C:extracellular region"/>
    <property type="evidence" value="ECO:0007669"/>
    <property type="project" value="InterPro"/>
</dbReference>
<dbReference type="PROSITE" id="PS50279">
    <property type="entry name" value="BPTI_KUNITZ_2"/>
    <property type="match status" value="1"/>
</dbReference>
<proteinExistence type="predicted"/>
<keyword evidence="3" id="KW-1185">Reference proteome</keyword>
<protein>
    <submittedName>
        <fullName evidence="2">Kunitz/Bovine pancreatic trypsin inhibitor domain protein</fullName>
    </submittedName>
</protein>
<dbReference type="InterPro" id="IPR036880">
    <property type="entry name" value="Kunitz_BPTI_sf"/>
</dbReference>
<evidence type="ECO:0000259" key="1">
    <source>
        <dbReference type="PROSITE" id="PS50279"/>
    </source>
</evidence>
<evidence type="ECO:0000313" key="3">
    <source>
        <dbReference type="Proteomes" id="UP000230423"/>
    </source>
</evidence>
<dbReference type="AlphaFoldDB" id="A0A2G9U551"/>
<evidence type="ECO:0000313" key="2">
    <source>
        <dbReference type="EMBL" id="PIO65343.1"/>
    </source>
</evidence>
<reference evidence="2 3" key="1">
    <citation type="submission" date="2015-09" db="EMBL/GenBank/DDBJ databases">
        <title>Draft genome of the parasitic nematode Teladorsagia circumcincta isolate WARC Sus (inbred).</title>
        <authorList>
            <person name="Mitreva M."/>
        </authorList>
    </citation>
    <scope>NUCLEOTIDE SEQUENCE [LARGE SCALE GENOMIC DNA]</scope>
    <source>
        <strain evidence="2 3">S</strain>
    </source>
</reference>
<dbReference type="PANTHER" id="PTHR46339">
    <property type="entry name" value="PROTEIN CBG15282-RELATED"/>
    <property type="match status" value="1"/>
</dbReference>
<dbReference type="GO" id="GO:0008061">
    <property type="term" value="F:chitin binding"/>
    <property type="evidence" value="ECO:0007669"/>
    <property type="project" value="InterPro"/>
</dbReference>
<dbReference type="Proteomes" id="UP000230423">
    <property type="component" value="Unassembled WGS sequence"/>
</dbReference>
<name>A0A2G9U551_TELCI</name>
<feature type="domain" description="BPTI/Kunitz inhibitor" evidence="1">
    <location>
        <begin position="77"/>
        <end position="124"/>
    </location>
</feature>
<dbReference type="Gene3D" id="4.10.410.10">
    <property type="entry name" value="Pancreatic trypsin inhibitor Kunitz domain"/>
    <property type="match status" value="1"/>
</dbReference>
<dbReference type="Pfam" id="PF01607">
    <property type="entry name" value="CBM_14"/>
    <property type="match status" value="1"/>
</dbReference>
<gene>
    <name evidence="2" type="ORF">TELCIR_12995</name>
</gene>
<dbReference type="GO" id="GO:0004867">
    <property type="term" value="F:serine-type endopeptidase inhibitor activity"/>
    <property type="evidence" value="ECO:0007669"/>
    <property type="project" value="InterPro"/>
</dbReference>
<dbReference type="SUPFAM" id="SSF57625">
    <property type="entry name" value="Invertebrate chitin-binding proteins"/>
    <property type="match status" value="1"/>
</dbReference>
<dbReference type="InterPro" id="IPR002223">
    <property type="entry name" value="Kunitz_BPTI"/>
</dbReference>
<dbReference type="PANTHER" id="PTHR46339:SF4">
    <property type="entry name" value="BPTI_KUNITZ INHIBITOR DOMAIN-CONTAINING PROTEIN"/>
    <property type="match status" value="1"/>
</dbReference>
<dbReference type="SMART" id="SM00131">
    <property type="entry name" value="KU"/>
    <property type="match status" value="1"/>
</dbReference>
<dbReference type="InterPro" id="IPR002557">
    <property type="entry name" value="Chitin-bd_dom"/>
</dbReference>
<dbReference type="Pfam" id="PF00014">
    <property type="entry name" value="Kunitz_BPTI"/>
    <property type="match status" value="1"/>
</dbReference>
<sequence>MPRVEGNRVYLNSTGYLLCENGALKLFRCPHDANFEPTKRKCITVSPFKRRRRAAGAQLCGPYGGRQYLIRPEVNYDRGVAISVSKSTTPYYYDVERGQCGSFTYHGLGNFNNFVTKQACEAFCSRCR</sequence>
<dbReference type="InterPro" id="IPR036508">
    <property type="entry name" value="Chitin-bd_dom_sf"/>
</dbReference>
<dbReference type="InterPro" id="IPR053014">
    <property type="entry name" value="Cuticle_assoc_divergent"/>
</dbReference>
<dbReference type="EMBL" id="KZ349084">
    <property type="protein sequence ID" value="PIO65343.1"/>
    <property type="molecule type" value="Genomic_DNA"/>
</dbReference>